<dbReference type="AlphaFoldDB" id="A0A9X1L1S4"/>
<reference evidence="4" key="1">
    <citation type="submission" date="2021-09" db="EMBL/GenBank/DDBJ databases">
        <title>Fulvivirga sp. isolated from coastal sediment.</title>
        <authorList>
            <person name="Yu H."/>
        </authorList>
    </citation>
    <scope>NUCLEOTIDE SEQUENCE</scope>
    <source>
        <strain evidence="4">1062</strain>
    </source>
</reference>
<keyword evidence="5" id="KW-1185">Reference proteome</keyword>
<evidence type="ECO:0000313" key="5">
    <source>
        <dbReference type="Proteomes" id="UP001139409"/>
    </source>
</evidence>
<dbReference type="InterPro" id="IPR029058">
    <property type="entry name" value="AB_hydrolase_fold"/>
</dbReference>
<accession>A0A9X1L1S4</accession>
<evidence type="ECO:0000313" key="2">
    <source>
        <dbReference type="EMBL" id="MCA6075036.1"/>
    </source>
</evidence>
<organism evidence="4 5">
    <name type="scientific">Fulvivirga sedimenti</name>
    <dbReference type="NCBI Taxonomy" id="2879465"/>
    <lineage>
        <taxon>Bacteria</taxon>
        <taxon>Pseudomonadati</taxon>
        <taxon>Bacteroidota</taxon>
        <taxon>Cytophagia</taxon>
        <taxon>Cytophagales</taxon>
        <taxon>Fulvivirgaceae</taxon>
        <taxon>Fulvivirga</taxon>
    </lineage>
</organism>
<evidence type="ECO:0000313" key="4">
    <source>
        <dbReference type="EMBL" id="MCA6077341.1"/>
    </source>
</evidence>
<evidence type="ECO:0000313" key="3">
    <source>
        <dbReference type="EMBL" id="MCA6076213.1"/>
    </source>
</evidence>
<feature type="domain" description="AB hydrolase-1" evidence="1">
    <location>
        <begin position="62"/>
        <end position="296"/>
    </location>
</feature>
<dbReference type="Proteomes" id="UP001139409">
    <property type="component" value="Unassembled WGS sequence"/>
</dbReference>
<dbReference type="EMBL" id="JAIXNE010000002">
    <property type="protein sequence ID" value="MCA6075036.1"/>
    <property type="molecule type" value="Genomic_DNA"/>
</dbReference>
<dbReference type="SUPFAM" id="SSF53474">
    <property type="entry name" value="alpha/beta-Hydrolases"/>
    <property type="match status" value="1"/>
</dbReference>
<dbReference type="Gene3D" id="3.40.50.1820">
    <property type="entry name" value="alpha/beta hydrolase"/>
    <property type="match status" value="1"/>
</dbReference>
<dbReference type="Pfam" id="PF00561">
    <property type="entry name" value="Abhydrolase_1"/>
    <property type="match status" value="1"/>
</dbReference>
<protein>
    <submittedName>
        <fullName evidence="4">Alpha/beta hydrolase</fullName>
    </submittedName>
</protein>
<sequence length="308" mass="34851">MKALKALLFVTPLLLLIVFLLFGYRDIPIETLTEKYAPPPSSFINVEGMNVHYRDEGRSSIPVVLIHGTGSSLHTFEEWASQLKKDHRVLRMDLPGYGLTGPFPDQNYSMDHYVEFVRDFLKALEIKKCILGGNSLGGNIAWRFTAEYPEMVEKLILIDASGYPQKAKSVPLAFKVARIPVIKNIFTYITPKSVARSSVKNVYADKSKVSEALVDRYFELTLREGNRQAFIDRLNTPLDTTSYKRIKSIQQSTLIIWGDQDQLIPIEAAYRFHDDLPADTLVILKDTGHVPMEESPDQSLEAVVAFLK</sequence>
<dbReference type="EMBL" id="JAIXNE010000004">
    <property type="protein sequence ID" value="MCA6077341.1"/>
    <property type="molecule type" value="Genomic_DNA"/>
</dbReference>
<dbReference type="GO" id="GO:0016787">
    <property type="term" value="F:hydrolase activity"/>
    <property type="evidence" value="ECO:0007669"/>
    <property type="project" value="UniProtKB-KW"/>
</dbReference>
<dbReference type="EMBL" id="JAIXNE010000003">
    <property type="protein sequence ID" value="MCA6076213.1"/>
    <property type="molecule type" value="Genomic_DNA"/>
</dbReference>
<proteinExistence type="predicted"/>
<dbReference type="RefSeq" id="WP_225698142.1">
    <property type="nucleotide sequence ID" value="NZ_JAIXNE010000002.1"/>
</dbReference>
<dbReference type="PANTHER" id="PTHR46438">
    <property type="entry name" value="ALPHA/BETA-HYDROLASES SUPERFAMILY PROTEIN"/>
    <property type="match status" value="1"/>
</dbReference>
<gene>
    <name evidence="2" type="ORF">LDX50_09155</name>
    <name evidence="3" type="ORF">LDX50_15125</name>
    <name evidence="4" type="ORF">LDX50_20845</name>
</gene>
<keyword evidence="4" id="KW-0378">Hydrolase</keyword>
<dbReference type="InterPro" id="IPR000073">
    <property type="entry name" value="AB_hydrolase_1"/>
</dbReference>
<dbReference type="PRINTS" id="PR00111">
    <property type="entry name" value="ABHYDROLASE"/>
</dbReference>
<evidence type="ECO:0000259" key="1">
    <source>
        <dbReference type="Pfam" id="PF00561"/>
    </source>
</evidence>
<comment type="caution">
    <text evidence="4">The sequence shown here is derived from an EMBL/GenBank/DDBJ whole genome shotgun (WGS) entry which is preliminary data.</text>
</comment>
<name>A0A9X1L1S4_9BACT</name>
<dbReference type="PANTHER" id="PTHR46438:SF11">
    <property type="entry name" value="LIPASE-RELATED"/>
    <property type="match status" value="1"/>
</dbReference>